<evidence type="ECO:0000259" key="1">
    <source>
        <dbReference type="SMART" id="SM00225"/>
    </source>
</evidence>
<dbReference type="Proteomes" id="UP000076154">
    <property type="component" value="Unassembled WGS sequence"/>
</dbReference>
<dbReference type="EMBL" id="LUEZ02000184">
    <property type="protein sequence ID" value="RDB15227.1"/>
    <property type="molecule type" value="Genomic_DNA"/>
</dbReference>
<dbReference type="OrthoDB" id="2799068at2759"/>
<keyword evidence="3" id="KW-1185">Reference proteome</keyword>
<dbReference type="InterPro" id="IPR011333">
    <property type="entry name" value="SKP1/BTB/POZ_sf"/>
</dbReference>
<proteinExistence type="predicted"/>
<gene>
    <name evidence="2" type="ORF">Hypma_004726</name>
</gene>
<dbReference type="SMART" id="SM00225">
    <property type="entry name" value="BTB"/>
    <property type="match status" value="1"/>
</dbReference>
<comment type="caution">
    <text evidence="2">The sequence shown here is derived from an EMBL/GenBank/DDBJ whole genome shotgun (WGS) entry which is preliminary data.</text>
</comment>
<protein>
    <recommendedName>
        <fullName evidence="1">BTB domain-containing protein</fullName>
    </recommendedName>
</protein>
<name>A0A369J3K7_HYPMA</name>
<organism evidence="2 3">
    <name type="scientific">Hypsizygus marmoreus</name>
    <name type="common">White beech mushroom</name>
    <name type="synonym">Agaricus marmoreus</name>
    <dbReference type="NCBI Taxonomy" id="39966"/>
    <lineage>
        <taxon>Eukaryota</taxon>
        <taxon>Fungi</taxon>
        <taxon>Dikarya</taxon>
        <taxon>Basidiomycota</taxon>
        <taxon>Agaricomycotina</taxon>
        <taxon>Agaricomycetes</taxon>
        <taxon>Agaricomycetidae</taxon>
        <taxon>Agaricales</taxon>
        <taxon>Tricholomatineae</taxon>
        <taxon>Lyophyllaceae</taxon>
        <taxon>Hypsizygus</taxon>
    </lineage>
</organism>
<sequence length="322" mass="36324">MSSMRQKQGKRWSVQVPKAHSDIWFNDGTIILEAENTQFRVYRGLLEKHSSVLKDIFAGLQYKSRVVSVDGCPVVHLSDRSQDVHHLLHALYDCFYNSFERQPVPILAAMIRLGHKYNITKLRDDALSRLKHEYPSTLETWTAGLCAGFTRIELDTGDASELDLLLLAREYRLQTILPALYFNLASTFSLEAISDGFERLDGSIVKLSARDIVLCAVGFESLRSGSIQTTFSWLTDLPYAGCTSPDGLKCSDGARSVHFEVFVEFDCNITGLNPWKASWLKQFCRVCGPAAKAAHEEGRREFWNDIPGCFGLPDWEDLTNFA</sequence>
<dbReference type="InParanoid" id="A0A369J3K7"/>
<accession>A0A369J3K7</accession>
<dbReference type="AlphaFoldDB" id="A0A369J3K7"/>
<reference evidence="2" key="1">
    <citation type="submission" date="2018-04" db="EMBL/GenBank/DDBJ databases">
        <title>Whole genome sequencing of Hypsizygus marmoreus.</title>
        <authorList>
            <person name="Choi I.-G."/>
            <person name="Min B."/>
            <person name="Kim J.-G."/>
            <person name="Kim S."/>
            <person name="Oh Y.-L."/>
            <person name="Kong W.-S."/>
            <person name="Park H."/>
            <person name="Jeong J."/>
            <person name="Song E.-S."/>
        </authorList>
    </citation>
    <scope>NUCLEOTIDE SEQUENCE [LARGE SCALE GENOMIC DNA]</scope>
    <source>
        <strain evidence="2">51987-8</strain>
    </source>
</reference>
<dbReference type="Gene3D" id="3.30.710.10">
    <property type="entry name" value="Potassium Channel Kv1.1, Chain A"/>
    <property type="match status" value="1"/>
</dbReference>
<feature type="domain" description="BTB" evidence="1">
    <location>
        <begin position="28"/>
        <end position="134"/>
    </location>
</feature>
<evidence type="ECO:0000313" key="2">
    <source>
        <dbReference type="EMBL" id="RDB15227.1"/>
    </source>
</evidence>
<dbReference type="InterPro" id="IPR000210">
    <property type="entry name" value="BTB/POZ_dom"/>
</dbReference>
<evidence type="ECO:0000313" key="3">
    <source>
        <dbReference type="Proteomes" id="UP000076154"/>
    </source>
</evidence>